<gene>
    <name evidence="1" type="ORF">TESG_05510</name>
</gene>
<proteinExistence type="predicted"/>
<keyword evidence="2" id="KW-1185">Reference proteome</keyword>
<reference evidence="2" key="1">
    <citation type="journal article" date="2012" name="MBio">
        <title>Comparative genome analysis of Trichophyton rubrum and related dermatophytes reveals candidate genes involved in infection.</title>
        <authorList>
            <person name="Martinez D.A."/>
            <person name="Oliver B.G."/>
            <person name="Graeser Y."/>
            <person name="Goldberg J.M."/>
            <person name="Li W."/>
            <person name="Martinez-Rossi N.M."/>
            <person name="Monod M."/>
            <person name="Shelest E."/>
            <person name="Barton R.C."/>
            <person name="Birch E."/>
            <person name="Brakhage A.A."/>
            <person name="Chen Z."/>
            <person name="Gurr S.J."/>
            <person name="Heiman D."/>
            <person name="Heitman J."/>
            <person name="Kosti I."/>
            <person name="Rossi A."/>
            <person name="Saif S."/>
            <person name="Samalova M."/>
            <person name="Saunders C.W."/>
            <person name="Shea T."/>
            <person name="Summerbell R.C."/>
            <person name="Xu J."/>
            <person name="Young S."/>
            <person name="Zeng Q."/>
            <person name="Birren B.W."/>
            <person name="Cuomo C.A."/>
            <person name="White T.C."/>
        </authorList>
    </citation>
    <scope>NUCLEOTIDE SEQUENCE [LARGE SCALE GENOMIC DNA]</scope>
    <source>
        <strain evidence="2">CBS 112818</strain>
    </source>
</reference>
<organism evidence="1 2">
    <name type="scientific">Trichophyton tonsurans (strain CBS 112818)</name>
    <name type="common">Scalp ringworm fungus</name>
    <dbReference type="NCBI Taxonomy" id="647933"/>
    <lineage>
        <taxon>Eukaryota</taxon>
        <taxon>Fungi</taxon>
        <taxon>Dikarya</taxon>
        <taxon>Ascomycota</taxon>
        <taxon>Pezizomycotina</taxon>
        <taxon>Eurotiomycetes</taxon>
        <taxon>Eurotiomycetidae</taxon>
        <taxon>Onygenales</taxon>
        <taxon>Arthrodermataceae</taxon>
        <taxon>Trichophyton</taxon>
    </lineage>
</organism>
<dbReference type="AlphaFoldDB" id="F2S3H4"/>
<evidence type="ECO:0000313" key="2">
    <source>
        <dbReference type="Proteomes" id="UP000009172"/>
    </source>
</evidence>
<dbReference type="Proteomes" id="UP000009172">
    <property type="component" value="Unassembled WGS sequence"/>
</dbReference>
<sequence>MLPPQDESKTELDHWVVKLINKGIPEKDIETVHVALNPDLNNGPVHSSFWSMAVYKALESDCEPGLRGHGAYDSPQRPSMLPIQSLVDEKDNGKQSAARIMVKIKTQ</sequence>
<name>F2S3H4_TRIT1</name>
<accession>F2S3H4</accession>
<dbReference type="EMBL" id="GG698508">
    <property type="protein sequence ID" value="EGD98123.1"/>
    <property type="molecule type" value="Genomic_DNA"/>
</dbReference>
<evidence type="ECO:0000313" key="1">
    <source>
        <dbReference type="EMBL" id="EGD98123.1"/>
    </source>
</evidence>
<dbReference type="HOGENOM" id="CLU_2211877_0_0_1"/>
<protein>
    <submittedName>
        <fullName evidence="1">Uncharacterized protein</fullName>
    </submittedName>
</protein>